<dbReference type="AlphaFoldDB" id="T0BK13"/>
<proteinExistence type="predicted"/>
<dbReference type="InterPro" id="IPR008217">
    <property type="entry name" value="Ccc1_fam"/>
</dbReference>
<reference evidence="6" key="1">
    <citation type="journal article" date="2022" name="G3 (Bethesda)">
        <title>Unveiling the complete genome sequence of Alicyclobacillus acidoterrestris DSM 3922T, a taint-producing strain.</title>
        <authorList>
            <person name="Leonardo I.C."/>
            <person name="Barreto Crespo M.T."/>
            <person name="Gaspar F.B."/>
        </authorList>
    </citation>
    <scope>NUCLEOTIDE SEQUENCE [LARGE SCALE GENOMIC DNA]</scope>
    <source>
        <strain evidence="6">DSM 3922</strain>
    </source>
</reference>
<organism evidence="5 6">
    <name type="scientific">Alicyclobacillus acidoterrestris (strain ATCC 49025 / DSM 3922 / CIP 106132 / NCIMB 13137 / GD3B)</name>
    <dbReference type="NCBI Taxonomy" id="1356854"/>
    <lineage>
        <taxon>Bacteria</taxon>
        <taxon>Bacillati</taxon>
        <taxon>Bacillota</taxon>
        <taxon>Bacilli</taxon>
        <taxon>Bacillales</taxon>
        <taxon>Alicyclobacillaceae</taxon>
        <taxon>Alicyclobacillus</taxon>
    </lineage>
</organism>
<evidence type="ECO:0000256" key="3">
    <source>
        <dbReference type="ARBA" id="ARBA00022989"/>
    </source>
</evidence>
<accession>A0A9E6ZLV2</accession>
<keyword evidence="6" id="KW-1185">Reference proteome</keyword>
<dbReference type="GO" id="GO:0012505">
    <property type="term" value="C:endomembrane system"/>
    <property type="evidence" value="ECO:0007669"/>
    <property type="project" value="UniProtKB-SubCell"/>
</dbReference>
<dbReference type="RefSeq" id="WP_021298666.1">
    <property type="nucleotide sequence ID" value="NZ_AURB01000200.1"/>
</dbReference>
<evidence type="ECO:0000313" key="5">
    <source>
        <dbReference type="EMBL" id="UNO47789.1"/>
    </source>
</evidence>
<name>T0BK13_ALIAG</name>
<dbReference type="eggNOG" id="COG1814">
    <property type="taxonomic scope" value="Bacteria"/>
</dbReference>
<comment type="subcellular location">
    <subcellularLocation>
        <location evidence="1">Endomembrane system</location>
        <topology evidence="1">Multi-pass membrane protein</topology>
    </subcellularLocation>
</comment>
<evidence type="ECO:0000256" key="1">
    <source>
        <dbReference type="ARBA" id="ARBA00004127"/>
    </source>
</evidence>
<keyword evidence="2" id="KW-0812">Transmembrane</keyword>
<protein>
    <submittedName>
        <fullName evidence="5">VIT1/CCC1 transporter family protein</fullName>
    </submittedName>
</protein>
<sequence>MTTMSPTARLDQLIGSEQKKNATNWVGDAIYGVNDGLGAIFGIISGVAGYTPDSHTILVSGFFGALASTLSMGAGAWLATKSENELMERTRKEVEHSVRENPDKEIEILSLIYQIKGFSEEDASRIASHFASDNERFIQTMTQEKHGIHEASLGNPWTSALVGSISTFVGAIIPLLPFFFMRGLPAIIAAAMISLLAHFIVGTAKSTITIRSWWSSGLEMTIAGVIVGVASYALGILGSYIL</sequence>
<dbReference type="Proteomes" id="UP000829401">
    <property type="component" value="Chromosome"/>
</dbReference>
<keyword evidence="4" id="KW-0472">Membrane</keyword>
<dbReference type="Pfam" id="PF01988">
    <property type="entry name" value="VIT1"/>
    <property type="match status" value="1"/>
</dbReference>
<evidence type="ECO:0000256" key="2">
    <source>
        <dbReference type="ARBA" id="ARBA00022692"/>
    </source>
</evidence>
<dbReference type="EMBL" id="CP080467">
    <property type="protein sequence ID" value="UNO47789.1"/>
    <property type="molecule type" value="Genomic_DNA"/>
</dbReference>
<dbReference type="STRING" id="1356854.N007_17640"/>
<gene>
    <name evidence="5" type="ORF">K1I37_13975</name>
</gene>
<evidence type="ECO:0000313" key="6">
    <source>
        <dbReference type="Proteomes" id="UP000829401"/>
    </source>
</evidence>
<dbReference type="GO" id="GO:0005384">
    <property type="term" value="F:manganese ion transmembrane transporter activity"/>
    <property type="evidence" value="ECO:0007669"/>
    <property type="project" value="InterPro"/>
</dbReference>
<dbReference type="PANTHER" id="PTHR31851">
    <property type="entry name" value="FE(2+)/MN(2+) TRANSPORTER PCL1"/>
    <property type="match status" value="1"/>
</dbReference>
<keyword evidence="3" id="KW-1133">Transmembrane helix</keyword>
<dbReference type="KEGG" id="aaco:K1I37_13975"/>
<dbReference type="GO" id="GO:0030026">
    <property type="term" value="P:intracellular manganese ion homeostasis"/>
    <property type="evidence" value="ECO:0007669"/>
    <property type="project" value="InterPro"/>
</dbReference>
<dbReference type="OrthoDB" id="108443at2"/>
<evidence type="ECO:0000256" key="4">
    <source>
        <dbReference type="ARBA" id="ARBA00023136"/>
    </source>
</evidence>
<accession>T0BK13</accession>